<dbReference type="EMBL" id="JACHOC010000007">
    <property type="protein sequence ID" value="MBB4623674.1"/>
    <property type="molecule type" value="Genomic_DNA"/>
</dbReference>
<accession>A0ABR6KQL1</accession>
<dbReference type="Proteomes" id="UP000533637">
    <property type="component" value="Unassembled WGS sequence"/>
</dbReference>
<sequence length="57" mass="7094">MDLVHVELFFFRVQRYIFILKDLILRRYFITTCPESFLTLIVPFFHQPYKVQYTFSI</sequence>
<gene>
    <name evidence="1" type="ORF">GGQ57_003590</name>
</gene>
<organism evidence="1 2">
    <name type="scientific">Parabacteroides faecis</name>
    <dbReference type="NCBI Taxonomy" id="1217282"/>
    <lineage>
        <taxon>Bacteria</taxon>
        <taxon>Pseudomonadati</taxon>
        <taxon>Bacteroidota</taxon>
        <taxon>Bacteroidia</taxon>
        <taxon>Bacteroidales</taxon>
        <taxon>Tannerellaceae</taxon>
        <taxon>Parabacteroides</taxon>
    </lineage>
</organism>
<comment type="caution">
    <text evidence="1">The sequence shown here is derived from an EMBL/GenBank/DDBJ whole genome shotgun (WGS) entry which is preliminary data.</text>
</comment>
<reference evidence="1 2" key="1">
    <citation type="submission" date="2020-08" db="EMBL/GenBank/DDBJ databases">
        <title>Genomic Encyclopedia of Type Strains, Phase IV (KMG-IV): sequencing the most valuable type-strain genomes for metagenomic binning, comparative biology and taxonomic classification.</title>
        <authorList>
            <person name="Goeker M."/>
        </authorList>
    </citation>
    <scope>NUCLEOTIDE SEQUENCE [LARGE SCALE GENOMIC DNA]</scope>
    <source>
        <strain evidence="1 2">DSM 102983</strain>
    </source>
</reference>
<proteinExistence type="predicted"/>
<protein>
    <submittedName>
        <fullName evidence="1">Uncharacterized protein</fullName>
    </submittedName>
</protein>
<evidence type="ECO:0000313" key="1">
    <source>
        <dbReference type="EMBL" id="MBB4623674.1"/>
    </source>
</evidence>
<keyword evidence="2" id="KW-1185">Reference proteome</keyword>
<evidence type="ECO:0000313" key="2">
    <source>
        <dbReference type="Proteomes" id="UP000533637"/>
    </source>
</evidence>
<name>A0ABR6KQL1_9BACT</name>